<keyword evidence="2" id="KW-0436">Ligase</keyword>
<dbReference type="SMART" id="SM01016">
    <property type="entry name" value="Arg_tRNA_synt_N"/>
    <property type="match status" value="1"/>
</dbReference>
<evidence type="ECO:0000256" key="2">
    <source>
        <dbReference type="ARBA" id="ARBA00022598"/>
    </source>
</evidence>
<gene>
    <name evidence="9" type="ORF">TM51_12458</name>
</gene>
<protein>
    <recommendedName>
        <fullName evidence="1">arginine--tRNA ligase</fullName>
        <ecNumber evidence="1">6.1.1.19</ecNumber>
    </recommendedName>
</protein>
<dbReference type="InterPro" id="IPR009080">
    <property type="entry name" value="tRNAsynth_Ia_anticodon-bd"/>
</dbReference>
<feature type="domain" description="Arginyl tRNA synthetase N-terminal" evidence="8">
    <location>
        <begin position="41"/>
        <end position="125"/>
    </location>
</feature>
<sequence length="416" mass="43604">MPEADRGRDTFAVLPGTPHIRPCTGAHMAMTALSFAAATPRYLSDLIRHACTEATGIPAAHLPDAPLRRSTDQPGQYLSPLTSRLAGRLGRAARDLAADITAVLRNQPHLTDAQVTGPGFVAVTPVPSMRAALAQLVADAPAAFLLDLAVPGVAHQPGPPPDGWALSDLAHARDSGQLRDWARADARRRIAAAADPATAPAAAAALTRQPPADWRDVPQDNTATEAAQLLTVIGEAAARVAACRSAADQVRPQETTGPDLPARPSPHAPGAWARATAANPAFALRYAHAHAHTAVHHWAAQLGLRRLGTRRRHTADEVAALTTPAAEALLGTLFDGPAALRAAARRHQPHILVRYLESLAAAYHEWWESHSVLPGHEGTADTHTTTVAARLDLCAAAAGVLRAGLLLIGVSAPTRL</sequence>
<feature type="region of interest" description="Disordered" evidence="6">
    <location>
        <begin position="193"/>
        <end position="218"/>
    </location>
</feature>
<dbReference type="PANTHER" id="PTHR11956">
    <property type="entry name" value="ARGINYL-TRNA SYNTHETASE"/>
    <property type="match status" value="1"/>
</dbReference>
<feature type="region of interest" description="Disordered" evidence="6">
    <location>
        <begin position="248"/>
        <end position="271"/>
    </location>
</feature>
<comment type="catalytic activity">
    <reaction evidence="5">
        <text>tRNA(Arg) + L-arginine + ATP = L-arginyl-tRNA(Arg) + AMP + diphosphate</text>
        <dbReference type="Rhea" id="RHEA:20301"/>
        <dbReference type="Rhea" id="RHEA-COMP:9658"/>
        <dbReference type="Rhea" id="RHEA-COMP:9673"/>
        <dbReference type="ChEBI" id="CHEBI:30616"/>
        <dbReference type="ChEBI" id="CHEBI:32682"/>
        <dbReference type="ChEBI" id="CHEBI:33019"/>
        <dbReference type="ChEBI" id="CHEBI:78442"/>
        <dbReference type="ChEBI" id="CHEBI:78513"/>
        <dbReference type="ChEBI" id="CHEBI:456215"/>
        <dbReference type="EC" id="6.1.1.19"/>
    </reaction>
</comment>
<dbReference type="GO" id="GO:0005737">
    <property type="term" value="C:cytoplasm"/>
    <property type="evidence" value="ECO:0007669"/>
    <property type="project" value="InterPro"/>
</dbReference>
<dbReference type="GO" id="GO:0004814">
    <property type="term" value="F:arginine-tRNA ligase activity"/>
    <property type="evidence" value="ECO:0007669"/>
    <property type="project" value="UniProtKB-EC"/>
</dbReference>
<feature type="domain" description="DALR anticodon binding" evidence="7">
    <location>
        <begin position="284"/>
        <end position="416"/>
    </location>
</feature>
<keyword evidence="3" id="KW-0547">Nucleotide-binding</keyword>
<dbReference type="InterPro" id="IPR005148">
    <property type="entry name" value="Arg-tRNA-synth_N"/>
</dbReference>
<dbReference type="Gene3D" id="1.10.730.10">
    <property type="entry name" value="Isoleucyl-tRNA Synthetase, Domain 1"/>
    <property type="match status" value="1"/>
</dbReference>
<dbReference type="SUPFAM" id="SSF47323">
    <property type="entry name" value="Anticodon-binding domain of a subclass of class I aminoacyl-tRNA synthetases"/>
    <property type="match status" value="1"/>
</dbReference>
<reference evidence="9 10" key="1">
    <citation type="journal article" date="2013" name="Genome Announc.">
        <title>Draft Genome Sequence of the Lignocellulose Decomposer Thermobifida fusca Strain TM51.</title>
        <authorList>
            <person name="Toth A."/>
            <person name="Barna T."/>
            <person name="Nagy I."/>
            <person name="Horvath B."/>
            <person name="Nagy I."/>
            <person name="Tancsics A."/>
            <person name="Kriszt B."/>
            <person name="Baka E."/>
            <person name="Fekete C."/>
            <person name="Kukolya J."/>
        </authorList>
    </citation>
    <scope>NUCLEOTIDE SEQUENCE [LARGE SCALE GENOMIC DNA]</scope>
    <source>
        <strain evidence="9 10">TM51</strain>
    </source>
</reference>
<organism evidence="9 10">
    <name type="scientific">Thermobifida fusca TM51</name>
    <dbReference type="NCBI Taxonomy" id="1169414"/>
    <lineage>
        <taxon>Bacteria</taxon>
        <taxon>Bacillati</taxon>
        <taxon>Actinomycetota</taxon>
        <taxon>Actinomycetes</taxon>
        <taxon>Streptosporangiales</taxon>
        <taxon>Nocardiopsidaceae</taxon>
        <taxon>Thermobifida</taxon>
    </lineage>
</organism>
<evidence type="ECO:0000256" key="3">
    <source>
        <dbReference type="ARBA" id="ARBA00022741"/>
    </source>
</evidence>
<dbReference type="InterPro" id="IPR001278">
    <property type="entry name" value="Arg-tRNA-ligase"/>
</dbReference>
<dbReference type="Proteomes" id="UP000014184">
    <property type="component" value="Unassembled WGS sequence"/>
</dbReference>
<dbReference type="AlphaFoldDB" id="A0A9P2T7X6"/>
<evidence type="ECO:0000256" key="4">
    <source>
        <dbReference type="ARBA" id="ARBA00022840"/>
    </source>
</evidence>
<dbReference type="InterPro" id="IPR008909">
    <property type="entry name" value="DALR_anticod-bd"/>
</dbReference>
<keyword evidence="10" id="KW-1185">Reference proteome</keyword>
<evidence type="ECO:0000256" key="6">
    <source>
        <dbReference type="SAM" id="MobiDB-lite"/>
    </source>
</evidence>
<name>A0A9P2T7X6_THEFU</name>
<evidence type="ECO:0000313" key="10">
    <source>
        <dbReference type="Proteomes" id="UP000014184"/>
    </source>
</evidence>
<dbReference type="Pfam" id="PF05746">
    <property type="entry name" value="DALR_1"/>
    <property type="match status" value="1"/>
</dbReference>
<dbReference type="GO" id="GO:0005524">
    <property type="term" value="F:ATP binding"/>
    <property type="evidence" value="ECO:0007669"/>
    <property type="project" value="UniProtKB-KW"/>
</dbReference>
<accession>A0A9P2T7X6</accession>
<evidence type="ECO:0000256" key="5">
    <source>
        <dbReference type="ARBA" id="ARBA00049339"/>
    </source>
</evidence>
<dbReference type="SMART" id="SM00836">
    <property type="entry name" value="DALR_1"/>
    <property type="match status" value="1"/>
</dbReference>
<evidence type="ECO:0000259" key="7">
    <source>
        <dbReference type="SMART" id="SM00836"/>
    </source>
</evidence>
<dbReference type="EC" id="6.1.1.19" evidence="1"/>
<evidence type="ECO:0000256" key="1">
    <source>
        <dbReference type="ARBA" id="ARBA00012837"/>
    </source>
</evidence>
<feature type="compositionally biased region" description="Low complexity" evidence="6">
    <location>
        <begin position="193"/>
        <end position="212"/>
    </location>
</feature>
<dbReference type="PANTHER" id="PTHR11956:SF5">
    <property type="entry name" value="ARGININE--TRNA LIGASE, CYTOPLASMIC"/>
    <property type="match status" value="1"/>
</dbReference>
<dbReference type="EMBL" id="AOSG01000071">
    <property type="protein sequence ID" value="EOR70451.1"/>
    <property type="molecule type" value="Genomic_DNA"/>
</dbReference>
<evidence type="ECO:0000313" key="9">
    <source>
        <dbReference type="EMBL" id="EOR70451.1"/>
    </source>
</evidence>
<dbReference type="GO" id="GO:0006420">
    <property type="term" value="P:arginyl-tRNA aminoacylation"/>
    <property type="evidence" value="ECO:0007669"/>
    <property type="project" value="InterPro"/>
</dbReference>
<dbReference type="Pfam" id="PF03485">
    <property type="entry name" value="Arg_tRNA_synt_N"/>
    <property type="match status" value="1"/>
</dbReference>
<evidence type="ECO:0000259" key="8">
    <source>
        <dbReference type="SMART" id="SM01016"/>
    </source>
</evidence>
<keyword evidence="4" id="KW-0067">ATP-binding</keyword>
<comment type="caution">
    <text evidence="9">The sequence shown here is derived from an EMBL/GenBank/DDBJ whole genome shotgun (WGS) entry which is preliminary data.</text>
</comment>
<proteinExistence type="predicted"/>